<sequence length="70" mass="7711">MLCFLLLSKKIRKFNLIIHALTGWGYNFDDPVGSSIAAIFIKFICITNNRNIGFKVIAVIPVQKTAKGAG</sequence>
<dbReference type="KEGG" id="cct:CC1_00170"/>
<evidence type="ECO:0000313" key="2">
    <source>
        <dbReference type="Proteomes" id="UP000008798"/>
    </source>
</evidence>
<evidence type="ECO:0000313" key="1">
    <source>
        <dbReference type="EMBL" id="CBK78997.1"/>
    </source>
</evidence>
<proteinExistence type="predicted"/>
<dbReference type="HOGENOM" id="CLU_2750856_0_0_9"/>
<reference evidence="1 2" key="2">
    <citation type="submission" date="2010-03" db="EMBL/GenBank/DDBJ databases">
        <authorList>
            <person name="Pajon A."/>
        </authorList>
    </citation>
    <scope>NUCLEOTIDE SEQUENCE [LARGE SCALE GENOMIC DNA]</scope>
    <source>
        <strain evidence="1 2">GD/7</strain>
    </source>
</reference>
<gene>
    <name evidence="1" type="ORF">CC1_00170</name>
</gene>
<dbReference type="AlphaFoldDB" id="D4J3S6"/>
<organism evidence="1 2">
    <name type="scientific">Coprococcus catus GD/7</name>
    <dbReference type="NCBI Taxonomy" id="717962"/>
    <lineage>
        <taxon>Bacteria</taxon>
        <taxon>Bacillati</taxon>
        <taxon>Bacillota</taxon>
        <taxon>Clostridia</taxon>
        <taxon>Lachnospirales</taxon>
        <taxon>Lachnospiraceae</taxon>
        <taxon>Coprococcus</taxon>
    </lineage>
</organism>
<name>D4J3S6_9FIRM</name>
<reference evidence="1 2" key="1">
    <citation type="submission" date="2010-03" db="EMBL/GenBank/DDBJ databases">
        <title>The genome sequence of Coprococcus catus GD/7.</title>
        <authorList>
            <consortium name="metaHIT consortium -- http://www.metahit.eu/"/>
            <person name="Pajon A."/>
            <person name="Turner K."/>
            <person name="Parkhill J."/>
            <person name="Duncan S."/>
            <person name="Flint H."/>
        </authorList>
    </citation>
    <scope>NUCLEOTIDE SEQUENCE [LARGE SCALE GENOMIC DNA]</scope>
    <source>
        <strain evidence="1 2">GD/7</strain>
    </source>
</reference>
<dbReference type="Proteomes" id="UP000008798">
    <property type="component" value="Chromosome"/>
</dbReference>
<dbReference type="EMBL" id="FP929038">
    <property type="protein sequence ID" value="CBK78997.1"/>
    <property type="molecule type" value="Genomic_DNA"/>
</dbReference>
<protein>
    <submittedName>
        <fullName evidence="1">Uncharacterized protein</fullName>
    </submittedName>
</protein>
<accession>D4J3S6</accession>